<accession>A0ABP6UJ77</accession>
<organism evidence="6 7">
    <name type="scientific">Aquimarina addita</name>
    <dbReference type="NCBI Taxonomy" id="870485"/>
    <lineage>
        <taxon>Bacteria</taxon>
        <taxon>Pseudomonadati</taxon>
        <taxon>Bacteroidota</taxon>
        <taxon>Flavobacteriia</taxon>
        <taxon>Flavobacteriales</taxon>
        <taxon>Flavobacteriaceae</taxon>
        <taxon>Aquimarina</taxon>
    </lineage>
</organism>
<dbReference type="PANTHER" id="PTHR10851">
    <property type="entry name" value="PYRIDOXINE-5-PHOSPHATE OXIDASE"/>
    <property type="match status" value="1"/>
</dbReference>
<comment type="caution">
    <text evidence="6">The sequence shown here is derived from an EMBL/GenBank/DDBJ whole genome shotgun (WGS) entry which is preliminary data.</text>
</comment>
<comment type="cofactor">
    <cofactor evidence="1">
        <name>FMN</name>
        <dbReference type="ChEBI" id="CHEBI:58210"/>
    </cofactor>
</comment>
<evidence type="ECO:0000256" key="3">
    <source>
        <dbReference type="ARBA" id="ARBA00022643"/>
    </source>
</evidence>
<sequence length="181" mass="21296">MSDIIFSSIVVDLKNALENKEHPFRYFTLATSDINYSPRLRTVVLRNVDKDLTLMIYTDHRSKKVTHILEHEVVSLLFYDPERLLQITMRAKATIVTDPHTLKTMWSQVPVGSRKSYTSELAPGQEIKDPDEIDYLDERHFFSAIQIIPERIEYLRLKRPNHIRVLFKKNKNNWKGNFIAP</sequence>
<keyword evidence="4" id="KW-0560">Oxidoreductase</keyword>
<dbReference type="InterPro" id="IPR012349">
    <property type="entry name" value="Split_barrel_FMN-bd"/>
</dbReference>
<evidence type="ECO:0000313" key="6">
    <source>
        <dbReference type="EMBL" id="GAA3509498.1"/>
    </source>
</evidence>
<dbReference type="EMBL" id="BAABCW010000008">
    <property type="protein sequence ID" value="GAA3509498.1"/>
    <property type="molecule type" value="Genomic_DNA"/>
</dbReference>
<protein>
    <submittedName>
        <fullName evidence="6">Pyridoxamine 5'-phosphate oxidase family protein</fullName>
    </submittedName>
</protein>
<dbReference type="Proteomes" id="UP001500459">
    <property type="component" value="Unassembled WGS sequence"/>
</dbReference>
<gene>
    <name evidence="6" type="ORF">GCM10022393_22520</name>
</gene>
<dbReference type="RefSeq" id="WP_344927435.1">
    <property type="nucleotide sequence ID" value="NZ_BAABCW010000008.1"/>
</dbReference>
<dbReference type="InterPro" id="IPR000659">
    <property type="entry name" value="Pyridox_Oxase"/>
</dbReference>
<evidence type="ECO:0000256" key="4">
    <source>
        <dbReference type="ARBA" id="ARBA00023002"/>
    </source>
</evidence>
<name>A0ABP6UJ77_9FLAO</name>
<reference evidence="7" key="1">
    <citation type="journal article" date="2019" name="Int. J. Syst. Evol. Microbiol.">
        <title>The Global Catalogue of Microorganisms (GCM) 10K type strain sequencing project: providing services to taxonomists for standard genome sequencing and annotation.</title>
        <authorList>
            <consortium name="The Broad Institute Genomics Platform"/>
            <consortium name="The Broad Institute Genome Sequencing Center for Infectious Disease"/>
            <person name="Wu L."/>
            <person name="Ma J."/>
        </authorList>
    </citation>
    <scope>NUCLEOTIDE SEQUENCE [LARGE SCALE GENOMIC DNA]</scope>
    <source>
        <strain evidence="7">JCM 17106</strain>
    </source>
</reference>
<dbReference type="Gene3D" id="2.30.110.10">
    <property type="entry name" value="Electron Transport, Fmn-binding Protein, Chain A"/>
    <property type="match status" value="1"/>
</dbReference>
<evidence type="ECO:0000256" key="1">
    <source>
        <dbReference type="ARBA" id="ARBA00001917"/>
    </source>
</evidence>
<dbReference type="Pfam" id="PF12766">
    <property type="entry name" value="Pyridox_oxase_2"/>
    <property type="match status" value="1"/>
</dbReference>
<keyword evidence="3" id="KW-0288">FMN</keyword>
<dbReference type="InterPro" id="IPR024624">
    <property type="entry name" value="Pyridox_Oxase_Alr4036_FMN-bd"/>
</dbReference>
<dbReference type="SUPFAM" id="SSF50475">
    <property type="entry name" value="FMN-binding split barrel"/>
    <property type="match status" value="1"/>
</dbReference>
<keyword evidence="7" id="KW-1185">Reference proteome</keyword>
<evidence type="ECO:0000259" key="5">
    <source>
        <dbReference type="Pfam" id="PF12766"/>
    </source>
</evidence>
<dbReference type="PANTHER" id="PTHR10851:SF0">
    <property type="entry name" value="PYRIDOXINE-5'-PHOSPHATE OXIDASE"/>
    <property type="match status" value="1"/>
</dbReference>
<evidence type="ECO:0000313" key="7">
    <source>
        <dbReference type="Proteomes" id="UP001500459"/>
    </source>
</evidence>
<keyword evidence="2" id="KW-0285">Flavoprotein</keyword>
<proteinExistence type="predicted"/>
<feature type="domain" description="Pyridoxamine 5'-phosphate oxidase Alr4036 family FMN-binding" evidence="5">
    <location>
        <begin position="13"/>
        <end position="96"/>
    </location>
</feature>
<evidence type="ECO:0000256" key="2">
    <source>
        <dbReference type="ARBA" id="ARBA00022630"/>
    </source>
</evidence>